<name>A0A918NEX8_9GAMM</name>
<reference evidence="1" key="1">
    <citation type="journal article" date="2014" name="Int. J. Syst. Evol. Microbiol.">
        <title>Complete genome sequence of Corynebacterium casei LMG S-19264T (=DSM 44701T), isolated from a smear-ripened cheese.</title>
        <authorList>
            <consortium name="US DOE Joint Genome Institute (JGI-PGF)"/>
            <person name="Walter F."/>
            <person name="Albersmeier A."/>
            <person name="Kalinowski J."/>
            <person name="Ruckert C."/>
        </authorList>
    </citation>
    <scope>NUCLEOTIDE SEQUENCE</scope>
    <source>
        <strain evidence="1">KCTC 22169</strain>
    </source>
</reference>
<protein>
    <submittedName>
        <fullName evidence="1">Uncharacterized protein</fullName>
    </submittedName>
</protein>
<proteinExistence type="predicted"/>
<accession>A0A918NEX8</accession>
<evidence type="ECO:0000313" key="1">
    <source>
        <dbReference type="EMBL" id="GGX65377.1"/>
    </source>
</evidence>
<comment type="caution">
    <text evidence="1">The sequence shown here is derived from an EMBL/GenBank/DDBJ whole genome shotgun (WGS) entry which is preliminary data.</text>
</comment>
<evidence type="ECO:0000313" key="2">
    <source>
        <dbReference type="Proteomes" id="UP000626148"/>
    </source>
</evidence>
<dbReference type="EMBL" id="BMXR01000009">
    <property type="protein sequence ID" value="GGX65377.1"/>
    <property type="molecule type" value="Genomic_DNA"/>
</dbReference>
<gene>
    <name evidence="1" type="ORF">GCM10007392_36560</name>
</gene>
<keyword evidence="2" id="KW-1185">Reference proteome</keyword>
<organism evidence="1 2">
    <name type="scientific">Saccharospirillum salsuginis</name>
    <dbReference type="NCBI Taxonomy" id="418750"/>
    <lineage>
        <taxon>Bacteria</taxon>
        <taxon>Pseudomonadati</taxon>
        <taxon>Pseudomonadota</taxon>
        <taxon>Gammaproteobacteria</taxon>
        <taxon>Oceanospirillales</taxon>
        <taxon>Saccharospirillaceae</taxon>
        <taxon>Saccharospirillum</taxon>
    </lineage>
</organism>
<dbReference type="AlphaFoldDB" id="A0A918NEX8"/>
<sequence>MVIASTWIGNYEDALMQGLGAGYYSRRGVHSMAGFLLLQNRHFRHPWRSEPVA</sequence>
<reference evidence="1" key="2">
    <citation type="submission" date="2020-09" db="EMBL/GenBank/DDBJ databases">
        <authorList>
            <person name="Sun Q."/>
            <person name="Kim S."/>
        </authorList>
    </citation>
    <scope>NUCLEOTIDE SEQUENCE</scope>
    <source>
        <strain evidence="1">KCTC 22169</strain>
    </source>
</reference>
<dbReference type="Proteomes" id="UP000626148">
    <property type="component" value="Unassembled WGS sequence"/>
</dbReference>